<dbReference type="GO" id="GO:0003677">
    <property type="term" value="F:DNA binding"/>
    <property type="evidence" value="ECO:0007669"/>
    <property type="project" value="InterPro"/>
</dbReference>
<evidence type="ECO:0000259" key="1">
    <source>
        <dbReference type="PROSITE" id="PS50943"/>
    </source>
</evidence>
<sequence>MGNSLHTRIAKRRKELKLTQKEVGEFIGVSDVSVGKWEKGESSPKGKNLKALAEKLQCSMDWIIHGGNQDTNFSGSSKKIPLITLKDANKKDIDTHIYWETCADVGLNAYAIQVYESRIVNFTDKAIIIVDPDEKPQQGDIVVARIKGTVEAVIKKLVFDGPNTYLDSLNSTYKPIEINDRCSILGVVKRVEVEL</sequence>
<protein>
    <submittedName>
        <fullName evidence="2">Helix-turn-helix domain-containing protein</fullName>
    </submittedName>
</protein>
<comment type="caution">
    <text evidence="2">The sequence shown here is derived from an EMBL/GenBank/DDBJ whole genome shotgun (WGS) entry which is preliminary data.</text>
</comment>
<dbReference type="Gene3D" id="1.10.260.40">
    <property type="entry name" value="lambda repressor-like DNA-binding domains"/>
    <property type="match status" value="1"/>
</dbReference>
<name>A0A4P9VIF3_9GAMM</name>
<dbReference type="CDD" id="cd00093">
    <property type="entry name" value="HTH_XRE"/>
    <property type="match status" value="1"/>
</dbReference>
<dbReference type="SMART" id="SM00530">
    <property type="entry name" value="HTH_XRE"/>
    <property type="match status" value="1"/>
</dbReference>
<dbReference type="InterPro" id="IPR015927">
    <property type="entry name" value="Peptidase_S24_S26A/B/C"/>
</dbReference>
<dbReference type="SUPFAM" id="SSF51306">
    <property type="entry name" value="LexA/Signal peptidase"/>
    <property type="match status" value="1"/>
</dbReference>
<dbReference type="SUPFAM" id="SSF47413">
    <property type="entry name" value="lambda repressor-like DNA-binding domains"/>
    <property type="match status" value="1"/>
</dbReference>
<dbReference type="AlphaFoldDB" id="A0A4P9VIF3"/>
<feature type="domain" description="HTH cro/C1-type" evidence="1">
    <location>
        <begin position="9"/>
        <end position="63"/>
    </location>
</feature>
<dbReference type="InterPro" id="IPR010982">
    <property type="entry name" value="Lambda_DNA-bd_dom_sf"/>
</dbReference>
<organism evidence="2 3">
    <name type="scientific">Zooshikella ganghwensis</name>
    <dbReference type="NCBI Taxonomy" id="202772"/>
    <lineage>
        <taxon>Bacteria</taxon>
        <taxon>Pseudomonadati</taxon>
        <taxon>Pseudomonadota</taxon>
        <taxon>Gammaproteobacteria</taxon>
        <taxon>Oceanospirillales</taxon>
        <taxon>Zooshikellaceae</taxon>
        <taxon>Zooshikella</taxon>
    </lineage>
</organism>
<gene>
    <name evidence="2" type="ORF">B9G39_28610</name>
</gene>
<dbReference type="InterPro" id="IPR050077">
    <property type="entry name" value="LexA_repressor"/>
</dbReference>
<dbReference type="PANTHER" id="PTHR33516">
    <property type="entry name" value="LEXA REPRESSOR"/>
    <property type="match status" value="1"/>
</dbReference>
<evidence type="ECO:0000313" key="3">
    <source>
        <dbReference type="Proteomes" id="UP000257039"/>
    </source>
</evidence>
<dbReference type="InterPro" id="IPR039418">
    <property type="entry name" value="LexA-like"/>
</dbReference>
<dbReference type="CDD" id="cd06529">
    <property type="entry name" value="S24_LexA-like"/>
    <property type="match status" value="1"/>
</dbReference>
<dbReference type="PROSITE" id="PS50943">
    <property type="entry name" value="HTH_CROC1"/>
    <property type="match status" value="1"/>
</dbReference>
<dbReference type="EMBL" id="NDXW01000009">
    <property type="protein sequence ID" value="RDH41422.1"/>
    <property type="molecule type" value="Genomic_DNA"/>
</dbReference>
<reference evidence="2 3" key="1">
    <citation type="submission" date="2017-04" db="EMBL/GenBank/DDBJ databases">
        <title>Draft genome sequence of Zooshikella ganghwensis VG4 isolated from Red Sea sediments.</title>
        <authorList>
            <person name="Rehman Z."/>
            <person name="Alam I."/>
            <person name="Kamau A."/>
            <person name="Bajic V."/>
            <person name="Leiknes T."/>
        </authorList>
    </citation>
    <scope>NUCLEOTIDE SEQUENCE [LARGE SCALE GENOMIC DNA]</scope>
    <source>
        <strain evidence="2 3">VG4</strain>
    </source>
</reference>
<dbReference type="Pfam" id="PF00717">
    <property type="entry name" value="Peptidase_S24"/>
    <property type="match status" value="1"/>
</dbReference>
<evidence type="ECO:0000313" key="2">
    <source>
        <dbReference type="EMBL" id="RDH41422.1"/>
    </source>
</evidence>
<keyword evidence="3" id="KW-1185">Reference proteome</keyword>
<dbReference type="Gene3D" id="2.10.109.10">
    <property type="entry name" value="Umud Fragment, subunit A"/>
    <property type="match status" value="1"/>
</dbReference>
<dbReference type="RefSeq" id="WP_094789874.1">
    <property type="nucleotide sequence ID" value="NZ_NDXW01000009.1"/>
</dbReference>
<accession>A0A4P9VIF3</accession>
<dbReference type="Proteomes" id="UP000257039">
    <property type="component" value="Unassembled WGS sequence"/>
</dbReference>
<dbReference type="InterPro" id="IPR001387">
    <property type="entry name" value="Cro/C1-type_HTH"/>
</dbReference>
<proteinExistence type="predicted"/>
<dbReference type="Pfam" id="PF01381">
    <property type="entry name" value="HTH_3"/>
    <property type="match status" value="1"/>
</dbReference>
<dbReference type="PANTHER" id="PTHR33516:SF2">
    <property type="entry name" value="LEXA REPRESSOR-RELATED"/>
    <property type="match status" value="1"/>
</dbReference>
<dbReference type="InterPro" id="IPR036286">
    <property type="entry name" value="LexA/Signal_pep-like_sf"/>
</dbReference>